<evidence type="ECO:0000313" key="12">
    <source>
        <dbReference type="EMBL" id="ETW85669.1"/>
    </source>
</evidence>
<keyword evidence="7 10" id="KW-0496">Mitochondrion</keyword>
<evidence type="ECO:0000256" key="8">
    <source>
        <dbReference type="ARBA" id="ARBA00023136"/>
    </source>
</evidence>
<dbReference type="InterPro" id="IPR039627">
    <property type="entry name" value="Yme2_C"/>
</dbReference>
<dbReference type="GO" id="GO:0005743">
    <property type="term" value="C:mitochondrial inner membrane"/>
    <property type="evidence" value="ECO:0007669"/>
    <property type="project" value="UniProtKB-SubCell"/>
</dbReference>
<keyword evidence="8" id="KW-0472">Membrane</keyword>
<dbReference type="InParanoid" id="W4KIX0"/>
<dbReference type="InterPro" id="IPR027417">
    <property type="entry name" value="P-loop_NTPase"/>
</dbReference>
<sequence>MLRSLGHTGRSYSTQQSTHTAALFIDSVFPIRLGAWDLRYYYGLLRQESLLDALGASLNAVHAHGFTPVALEPHPKDGGVFLRFQYTAPAPDPALLAQIERAVRDHLRASGGVPSSAGLRRGDAWLVRGTPWPEDMRRFASPILRVAFDGPDVPEEVLYALLRPYGRILDIVPPTPAPAGALRAATVTFADTRAAVIARHALHGLAVPAAAASSTRLRTAFQPAVQAHALRDWATAHPRIVIPVLVFLLGTLTYTVFDPIRAFMVQAKMQDWLDYRQFTLYKWLRRNALERLSLSLDIAPDGDVVDEEGAWQERREAEAALRRYLADVPTTVAFVHGPQGSGKSRLLGRILKDIDRPALVIDCAPLLHAGTDARLLAALAAQTGYWPVFTFLNSVNHLVDLASVGLIGQKAGLSASLPEQTTQLLEVVGTALRASAATRRTGAQCARNRTAQAAQAEKEAARVRERIARGTWFDPRMGAVAGGGVMAELGVGDERVWEADLEAAKPRGAARDAGDHVDALPAVAPDMDADADAVGALPIVVVKNFAPGGGREDVMDVFARWAAALVEGGVAHVVVVSDNREHSKRLAKAMPAKPLSTIALSDADAAGALMFVKLRLREAGVEPEWTAERTERVERLGGRASDLASLIHKVRGGQRVEDAVEDIVGRGVAELRKGAFGDDAEDARALPWTRVQAWAVVKALAQANEVPYHDVLVNFPFKGDEGALRGMEQAELIAITAHDGTPRSTLRLYLSLPYSVRLAHAVCRARA</sequence>
<evidence type="ECO:0000256" key="5">
    <source>
        <dbReference type="ARBA" id="ARBA00022792"/>
    </source>
</evidence>
<keyword evidence="10" id="KW-0694">RNA-binding</keyword>
<dbReference type="SUPFAM" id="SSF52540">
    <property type="entry name" value="P-loop containing nucleoside triphosphate hydrolases"/>
    <property type="match status" value="1"/>
</dbReference>
<dbReference type="RefSeq" id="XP_009542504.1">
    <property type="nucleotide sequence ID" value="XM_009544209.1"/>
</dbReference>
<dbReference type="Pfam" id="PF10443">
    <property type="entry name" value="RNA12"/>
    <property type="match status" value="1"/>
</dbReference>
<evidence type="ECO:0000256" key="9">
    <source>
        <dbReference type="ARBA" id="ARBA00025276"/>
    </source>
</evidence>
<evidence type="ECO:0000313" key="13">
    <source>
        <dbReference type="Proteomes" id="UP000030671"/>
    </source>
</evidence>
<evidence type="ECO:0000256" key="3">
    <source>
        <dbReference type="ARBA" id="ARBA00020222"/>
    </source>
</evidence>
<comment type="function">
    <text evidence="9 10">Plays a role in maintaining the mitochondrial genome and in controlling the mtDNA escape. Involved in the regulation of mtDNA nucleotide structure and number. May have a dispensable role in early maturation of pre-rRNA.</text>
</comment>
<keyword evidence="6" id="KW-1133">Transmembrane helix</keyword>
<reference evidence="12 13" key="1">
    <citation type="journal article" date="2012" name="New Phytol.">
        <title>Insight into trade-off between wood decay and parasitism from the genome of a fungal forest pathogen.</title>
        <authorList>
            <person name="Olson A."/>
            <person name="Aerts A."/>
            <person name="Asiegbu F."/>
            <person name="Belbahri L."/>
            <person name="Bouzid O."/>
            <person name="Broberg A."/>
            <person name="Canback B."/>
            <person name="Coutinho P.M."/>
            <person name="Cullen D."/>
            <person name="Dalman K."/>
            <person name="Deflorio G."/>
            <person name="van Diepen L.T."/>
            <person name="Dunand C."/>
            <person name="Duplessis S."/>
            <person name="Durling M."/>
            <person name="Gonthier P."/>
            <person name="Grimwood J."/>
            <person name="Fossdal C.G."/>
            <person name="Hansson D."/>
            <person name="Henrissat B."/>
            <person name="Hietala A."/>
            <person name="Himmelstrand K."/>
            <person name="Hoffmeister D."/>
            <person name="Hogberg N."/>
            <person name="James T.Y."/>
            <person name="Karlsson M."/>
            <person name="Kohler A."/>
            <person name="Kues U."/>
            <person name="Lee Y.H."/>
            <person name="Lin Y.C."/>
            <person name="Lind M."/>
            <person name="Lindquist E."/>
            <person name="Lombard V."/>
            <person name="Lucas S."/>
            <person name="Lunden K."/>
            <person name="Morin E."/>
            <person name="Murat C."/>
            <person name="Park J."/>
            <person name="Raffaello T."/>
            <person name="Rouze P."/>
            <person name="Salamov A."/>
            <person name="Schmutz J."/>
            <person name="Solheim H."/>
            <person name="Stahlberg J."/>
            <person name="Velez H."/>
            <person name="de Vries R.P."/>
            <person name="Wiebenga A."/>
            <person name="Woodward S."/>
            <person name="Yakovlev I."/>
            <person name="Garbelotto M."/>
            <person name="Martin F."/>
            <person name="Grigoriev I.V."/>
            <person name="Stenlid J."/>
        </authorList>
    </citation>
    <scope>NUCLEOTIDE SEQUENCE [LARGE SCALE GENOMIC DNA]</scope>
    <source>
        <strain evidence="12 13">TC 32-1</strain>
    </source>
</reference>
<dbReference type="FunCoup" id="W4KIX0">
    <property type="interactions" value="8"/>
</dbReference>
<accession>W4KIX0</accession>
<dbReference type="InterPro" id="IPR018850">
    <property type="entry name" value="Mt_escape_2_C"/>
</dbReference>
<evidence type="ECO:0000256" key="10">
    <source>
        <dbReference type="RuleBase" id="RU367108"/>
    </source>
</evidence>
<keyword evidence="4" id="KW-0812">Transmembrane</keyword>
<dbReference type="STRING" id="747525.W4KIX0"/>
<dbReference type="GeneID" id="20677361"/>
<protein>
    <recommendedName>
        <fullName evidence="3 10">Mitochondrial escape protein 2</fullName>
    </recommendedName>
</protein>
<dbReference type="Proteomes" id="UP000030671">
    <property type="component" value="Unassembled WGS sequence"/>
</dbReference>
<evidence type="ECO:0000256" key="7">
    <source>
        <dbReference type="ARBA" id="ARBA00023128"/>
    </source>
</evidence>
<evidence type="ECO:0000256" key="6">
    <source>
        <dbReference type="ARBA" id="ARBA00022989"/>
    </source>
</evidence>
<dbReference type="KEGG" id="hir:HETIRDRAFT_470792"/>
<keyword evidence="13" id="KW-1185">Reference proteome</keyword>
<keyword evidence="5 10" id="KW-0999">Mitochondrion inner membrane</keyword>
<dbReference type="GO" id="GO:0003723">
    <property type="term" value="F:RNA binding"/>
    <property type="evidence" value="ECO:0007669"/>
    <property type="project" value="UniProtKB-UniRule"/>
</dbReference>
<dbReference type="GO" id="GO:0006397">
    <property type="term" value="P:mRNA processing"/>
    <property type="evidence" value="ECO:0007669"/>
    <property type="project" value="UniProtKB-UniRule"/>
</dbReference>
<dbReference type="HOGENOM" id="CLU_007861_1_0_1"/>
<dbReference type="InterPro" id="IPR035979">
    <property type="entry name" value="RBD_domain_sf"/>
</dbReference>
<keyword evidence="10" id="KW-0507">mRNA processing</keyword>
<proteinExistence type="inferred from homology"/>
<dbReference type="PANTHER" id="PTHR32198">
    <property type="entry name" value="MITOCHONDRIAL ESCAPE PROTEIN 2"/>
    <property type="match status" value="1"/>
</dbReference>
<dbReference type="AlphaFoldDB" id="W4KIX0"/>
<comment type="similarity">
    <text evidence="2 10">Belongs to the YME2 family.</text>
</comment>
<dbReference type="PANTHER" id="PTHR32198:SF2">
    <property type="entry name" value="MITOCHONDRIAL ESCAPE PROTEIN 2"/>
    <property type="match status" value="1"/>
</dbReference>
<evidence type="ECO:0000256" key="2">
    <source>
        <dbReference type="ARBA" id="ARBA00010320"/>
    </source>
</evidence>
<comment type="subcellular location">
    <subcellularLocation>
        <location evidence="1 10">Mitochondrion inner membrane</location>
        <topology evidence="1 10">Single-pass membrane protein</topology>
    </subcellularLocation>
</comment>
<dbReference type="SUPFAM" id="SSF54928">
    <property type="entry name" value="RNA-binding domain, RBD"/>
    <property type="match status" value="1"/>
</dbReference>
<name>W4KIX0_HETIT</name>
<feature type="domain" description="Mitochondrial escape protein 2 C-terminal" evidence="11">
    <location>
        <begin position="314"/>
        <end position="743"/>
    </location>
</feature>
<evidence type="ECO:0000259" key="11">
    <source>
        <dbReference type="Pfam" id="PF10443"/>
    </source>
</evidence>
<dbReference type="OrthoDB" id="10267654at2759"/>
<evidence type="ECO:0000256" key="4">
    <source>
        <dbReference type="ARBA" id="ARBA00022692"/>
    </source>
</evidence>
<organism evidence="12 13">
    <name type="scientific">Heterobasidion irregulare (strain TC 32-1)</name>
    <dbReference type="NCBI Taxonomy" id="747525"/>
    <lineage>
        <taxon>Eukaryota</taxon>
        <taxon>Fungi</taxon>
        <taxon>Dikarya</taxon>
        <taxon>Basidiomycota</taxon>
        <taxon>Agaricomycotina</taxon>
        <taxon>Agaricomycetes</taxon>
        <taxon>Russulales</taxon>
        <taxon>Bondarzewiaceae</taxon>
        <taxon>Heterobasidion</taxon>
        <taxon>Heterobasidion annosum species complex</taxon>
    </lineage>
</organism>
<dbReference type="eggNOG" id="ENOG502QS0P">
    <property type="taxonomic scope" value="Eukaryota"/>
</dbReference>
<dbReference type="EMBL" id="KI925455">
    <property type="protein sequence ID" value="ETW85669.1"/>
    <property type="molecule type" value="Genomic_DNA"/>
</dbReference>
<evidence type="ECO:0000256" key="1">
    <source>
        <dbReference type="ARBA" id="ARBA00004434"/>
    </source>
</evidence>
<gene>
    <name evidence="12" type="ORF">HETIRDRAFT_470792</name>
</gene>